<gene>
    <name evidence="2" type="ORF">RIL96_01000</name>
</gene>
<sequence length="179" mass="20569">MQQHEHLEVDGEPVLVIRSSNRKRTVSADRVDGTLRLRVPWRLSRSEVTRYTRQFRATQQRRDARNTRSDQALLTRARELSAEFLDGQAQPSSVQWTDRQRTRWGSTTSADGAIRLSARMQTMPQWVQDAVLVHELAHLLVPGHDDAFRQLVNRYPHTAEADAYLAGVSFGWNNPRLQG</sequence>
<dbReference type="Gene3D" id="3.30.2010.10">
    <property type="entry name" value="Metalloproteases ('zincins'), catalytic domain"/>
    <property type="match status" value="1"/>
</dbReference>
<reference evidence="2 3" key="1">
    <citation type="submission" date="2023-09" db="EMBL/GenBank/DDBJ databases">
        <title>Description of three actinobacteria isolated from air of manufacturing shop in a pharmaceutical factory.</title>
        <authorList>
            <person name="Zhang D.-F."/>
        </authorList>
    </citation>
    <scope>NUCLEOTIDE SEQUENCE [LARGE SCALE GENOMIC DNA]</scope>
    <source>
        <strain evidence="2 3">LY-0111</strain>
    </source>
</reference>
<dbReference type="InterPro" id="IPR002725">
    <property type="entry name" value="YgjP-like_metallopeptidase"/>
</dbReference>
<feature type="domain" description="YgjP-like metallopeptidase" evidence="1">
    <location>
        <begin position="88"/>
        <end position="165"/>
    </location>
</feature>
<evidence type="ECO:0000313" key="2">
    <source>
        <dbReference type="EMBL" id="MDR8018144.1"/>
    </source>
</evidence>
<dbReference type="InterPro" id="IPR053136">
    <property type="entry name" value="UTP_pyrophosphatase-like"/>
</dbReference>
<accession>A0ABU2DNQ3</accession>
<evidence type="ECO:0000313" key="3">
    <source>
        <dbReference type="Proteomes" id="UP001251870"/>
    </source>
</evidence>
<dbReference type="Pfam" id="PF01863">
    <property type="entry name" value="YgjP-like"/>
    <property type="match status" value="1"/>
</dbReference>
<evidence type="ECO:0000259" key="1">
    <source>
        <dbReference type="Pfam" id="PF01863"/>
    </source>
</evidence>
<dbReference type="PANTHER" id="PTHR30399">
    <property type="entry name" value="UNCHARACTERIZED PROTEIN YGJP"/>
    <property type="match status" value="1"/>
</dbReference>
<dbReference type="PANTHER" id="PTHR30399:SF1">
    <property type="entry name" value="UTP PYROPHOSPHATASE"/>
    <property type="match status" value="1"/>
</dbReference>
<proteinExistence type="predicted"/>
<dbReference type="CDD" id="cd07344">
    <property type="entry name" value="M48_yhfN_like"/>
    <property type="match status" value="1"/>
</dbReference>
<name>A0ABU2DNQ3_9MICC</name>
<dbReference type="Proteomes" id="UP001251870">
    <property type="component" value="Unassembled WGS sequence"/>
</dbReference>
<organism evidence="2 3">
    <name type="scientific">Nesterenkonia aerolata</name>
    <dbReference type="NCBI Taxonomy" id="3074079"/>
    <lineage>
        <taxon>Bacteria</taxon>
        <taxon>Bacillati</taxon>
        <taxon>Actinomycetota</taxon>
        <taxon>Actinomycetes</taxon>
        <taxon>Micrococcales</taxon>
        <taxon>Micrococcaceae</taxon>
        <taxon>Nesterenkonia</taxon>
    </lineage>
</organism>
<comment type="caution">
    <text evidence="2">The sequence shown here is derived from an EMBL/GenBank/DDBJ whole genome shotgun (WGS) entry which is preliminary data.</text>
</comment>
<dbReference type="EMBL" id="JAVKGR010000001">
    <property type="protein sequence ID" value="MDR8018144.1"/>
    <property type="molecule type" value="Genomic_DNA"/>
</dbReference>
<dbReference type="RefSeq" id="WP_310547131.1">
    <property type="nucleotide sequence ID" value="NZ_JAVKGR010000001.1"/>
</dbReference>
<protein>
    <submittedName>
        <fullName evidence="2">M48 family metallopeptidase</fullName>
    </submittedName>
</protein>
<keyword evidence="3" id="KW-1185">Reference proteome</keyword>